<keyword evidence="7" id="KW-0548">Nucleotidyltransferase</keyword>
<sequence>MEIVQLTQETEQACLFQAVKILKSGGVVVFPTDTVYGLAAGIDNESALEKIFVIKSRPKEKPLSVFAPSVEGVNSIAYVADSRVQKFLQEIWPGKITCVLPARGWVSQSILSRPNNDILHAKQGYGIGVRIPEHPFTLQVVRAYNAGITGTSANVTGRGPYTDSKDVIREFSKFPFQPDLIIDAGKLPDSIPSTVIDCTTWPPVTLREGAVKKEEYQPFLYAGGRNA</sequence>
<dbReference type="GO" id="GO:0005524">
    <property type="term" value="F:ATP binding"/>
    <property type="evidence" value="ECO:0007669"/>
    <property type="project" value="UniProtKB-KW"/>
</dbReference>
<comment type="similarity">
    <text evidence="2">Belongs to the SUA5 family.</text>
</comment>
<proteinExistence type="inferred from homology"/>
<evidence type="ECO:0000256" key="5">
    <source>
        <dbReference type="ARBA" id="ARBA00022679"/>
    </source>
</evidence>
<comment type="caution">
    <text evidence="13">The sequence shown here is derived from an EMBL/GenBank/DDBJ whole genome shotgun (WGS) entry which is preliminary data.</text>
</comment>
<dbReference type="InterPro" id="IPR050156">
    <property type="entry name" value="TC-AMP_synthase_SUA5"/>
</dbReference>
<organism evidence="13 14">
    <name type="scientific">Candidatus Niyogibacteria bacterium CG10_big_fil_rev_8_21_14_0_10_46_36</name>
    <dbReference type="NCBI Taxonomy" id="1974726"/>
    <lineage>
        <taxon>Bacteria</taxon>
        <taxon>Candidatus Niyogiibacteriota</taxon>
    </lineage>
</organism>
<protein>
    <recommendedName>
        <fullName evidence="10">L-threonylcarbamoyladenylate synthase</fullName>
        <ecNumber evidence="3">2.7.7.87</ecNumber>
    </recommendedName>
    <alternativeName>
        <fullName evidence="10">L-threonylcarbamoyladenylate synthase</fullName>
    </alternativeName>
</protein>
<evidence type="ECO:0000256" key="7">
    <source>
        <dbReference type="ARBA" id="ARBA00022695"/>
    </source>
</evidence>
<comment type="catalytic activity">
    <reaction evidence="11">
        <text>L-threonine + hydrogencarbonate + ATP = L-threonylcarbamoyladenylate + diphosphate + H2O</text>
        <dbReference type="Rhea" id="RHEA:36407"/>
        <dbReference type="ChEBI" id="CHEBI:15377"/>
        <dbReference type="ChEBI" id="CHEBI:17544"/>
        <dbReference type="ChEBI" id="CHEBI:30616"/>
        <dbReference type="ChEBI" id="CHEBI:33019"/>
        <dbReference type="ChEBI" id="CHEBI:57926"/>
        <dbReference type="ChEBI" id="CHEBI:73682"/>
        <dbReference type="EC" id="2.7.7.87"/>
    </reaction>
</comment>
<keyword evidence="9" id="KW-0067">ATP-binding</keyword>
<comment type="subcellular location">
    <subcellularLocation>
        <location evidence="1">Cytoplasm</location>
    </subcellularLocation>
</comment>
<gene>
    <name evidence="13" type="ORF">COU47_03570</name>
</gene>
<keyword evidence="5" id="KW-0808">Transferase</keyword>
<evidence type="ECO:0000256" key="1">
    <source>
        <dbReference type="ARBA" id="ARBA00004496"/>
    </source>
</evidence>
<evidence type="ECO:0000256" key="4">
    <source>
        <dbReference type="ARBA" id="ARBA00022490"/>
    </source>
</evidence>
<dbReference type="PANTHER" id="PTHR17490">
    <property type="entry name" value="SUA5"/>
    <property type="match status" value="1"/>
</dbReference>
<dbReference type="EMBL" id="PFCO01000008">
    <property type="protein sequence ID" value="PIR69441.1"/>
    <property type="molecule type" value="Genomic_DNA"/>
</dbReference>
<dbReference type="GO" id="GO:0061710">
    <property type="term" value="F:L-threonylcarbamoyladenylate synthase"/>
    <property type="evidence" value="ECO:0007669"/>
    <property type="project" value="UniProtKB-EC"/>
</dbReference>
<evidence type="ECO:0000256" key="6">
    <source>
        <dbReference type="ARBA" id="ARBA00022694"/>
    </source>
</evidence>
<dbReference type="InterPro" id="IPR006070">
    <property type="entry name" value="Sua5-like_dom"/>
</dbReference>
<dbReference type="GO" id="GO:0005737">
    <property type="term" value="C:cytoplasm"/>
    <property type="evidence" value="ECO:0007669"/>
    <property type="project" value="UniProtKB-SubCell"/>
</dbReference>
<keyword evidence="8" id="KW-0547">Nucleotide-binding</keyword>
<dbReference type="EC" id="2.7.7.87" evidence="3"/>
<dbReference type="GO" id="GO:0006450">
    <property type="term" value="P:regulation of translational fidelity"/>
    <property type="evidence" value="ECO:0007669"/>
    <property type="project" value="TreeGrafter"/>
</dbReference>
<dbReference type="PANTHER" id="PTHR17490:SF16">
    <property type="entry name" value="THREONYLCARBAMOYL-AMP SYNTHASE"/>
    <property type="match status" value="1"/>
</dbReference>
<dbReference type="SUPFAM" id="SSF55821">
    <property type="entry name" value="YrdC/RibB"/>
    <property type="match status" value="1"/>
</dbReference>
<dbReference type="GO" id="GO:0008033">
    <property type="term" value="P:tRNA processing"/>
    <property type="evidence" value="ECO:0007669"/>
    <property type="project" value="UniProtKB-KW"/>
</dbReference>
<dbReference type="Gene3D" id="3.90.870.10">
    <property type="entry name" value="DHBP synthase"/>
    <property type="match status" value="1"/>
</dbReference>
<dbReference type="PROSITE" id="PS51163">
    <property type="entry name" value="YRDC"/>
    <property type="match status" value="1"/>
</dbReference>
<feature type="domain" description="YrdC-like" evidence="12">
    <location>
        <begin position="12"/>
        <end position="211"/>
    </location>
</feature>
<evidence type="ECO:0000313" key="13">
    <source>
        <dbReference type="EMBL" id="PIR69441.1"/>
    </source>
</evidence>
<dbReference type="NCBIfam" id="TIGR00057">
    <property type="entry name" value="L-threonylcarbamoyladenylate synthase"/>
    <property type="match status" value="1"/>
</dbReference>
<evidence type="ECO:0000313" key="14">
    <source>
        <dbReference type="Proteomes" id="UP000231503"/>
    </source>
</evidence>
<reference evidence="14" key="1">
    <citation type="submission" date="2017-09" db="EMBL/GenBank/DDBJ databases">
        <title>Depth-based differentiation of microbial function through sediment-hosted aquifers and enrichment of novel symbionts in the deep terrestrial subsurface.</title>
        <authorList>
            <person name="Probst A.J."/>
            <person name="Ladd B."/>
            <person name="Jarett J.K."/>
            <person name="Geller-Mcgrath D.E."/>
            <person name="Sieber C.M.K."/>
            <person name="Emerson J.B."/>
            <person name="Anantharaman K."/>
            <person name="Thomas B.C."/>
            <person name="Malmstrom R."/>
            <person name="Stieglmeier M."/>
            <person name="Klingl A."/>
            <person name="Woyke T."/>
            <person name="Ryan C.M."/>
            <person name="Banfield J.F."/>
        </authorList>
    </citation>
    <scope>NUCLEOTIDE SEQUENCE [LARGE SCALE GENOMIC DNA]</scope>
</reference>
<dbReference type="AlphaFoldDB" id="A0A2H0TD12"/>
<evidence type="ECO:0000256" key="3">
    <source>
        <dbReference type="ARBA" id="ARBA00012584"/>
    </source>
</evidence>
<dbReference type="Pfam" id="PF01300">
    <property type="entry name" value="Sua5_yciO_yrdC"/>
    <property type="match status" value="1"/>
</dbReference>
<evidence type="ECO:0000256" key="2">
    <source>
        <dbReference type="ARBA" id="ARBA00007663"/>
    </source>
</evidence>
<keyword evidence="4" id="KW-0963">Cytoplasm</keyword>
<dbReference type="Proteomes" id="UP000231503">
    <property type="component" value="Unassembled WGS sequence"/>
</dbReference>
<evidence type="ECO:0000259" key="12">
    <source>
        <dbReference type="PROSITE" id="PS51163"/>
    </source>
</evidence>
<dbReference type="GO" id="GO:0003725">
    <property type="term" value="F:double-stranded RNA binding"/>
    <property type="evidence" value="ECO:0007669"/>
    <property type="project" value="InterPro"/>
</dbReference>
<dbReference type="InterPro" id="IPR017945">
    <property type="entry name" value="DHBP_synth_RibB-like_a/b_dom"/>
</dbReference>
<evidence type="ECO:0000256" key="9">
    <source>
        <dbReference type="ARBA" id="ARBA00022840"/>
    </source>
</evidence>
<dbReference type="GO" id="GO:0000049">
    <property type="term" value="F:tRNA binding"/>
    <property type="evidence" value="ECO:0007669"/>
    <property type="project" value="TreeGrafter"/>
</dbReference>
<accession>A0A2H0TD12</accession>
<evidence type="ECO:0000256" key="10">
    <source>
        <dbReference type="ARBA" id="ARBA00029774"/>
    </source>
</evidence>
<evidence type="ECO:0000256" key="8">
    <source>
        <dbReference type="ARBA" id="ARBA00022741"/>
    </source>
</evidence>
<name>A0A2H0TD12_9BACT</name>
<evidence type="ECO:0000256" key="11">
    <source>
        <dbReference type="ARBA" id="ARBA00048366"/>
    </source>
</evidence>
<keyword evidence="6" id="KW-0819">tRNA processing</keyword>